<keyword evidence="3" id="KW-1185">Reference proteome</keyword>
<dbReference type="KEGG" id="vg:10326643"/>
<dbReference type="InterPro" id="IPR057120">
    <property type="entry name" value="Phage_TTP_2"/>
</dbReference>
<protein>
    <recommendedName>
        <fullName evidence="4">Tail tube monomer</fullName>
    </recommendedName>
</protein>
<proteinExistence type="predicted"/>
<reference evidence="2 3" key="1">
    <citation type="journal article" date="2010" name="Environ. Microbiol.">
        <title>Genomic analysis of oceanic cyanobacterial myoviruses compared with T4-like myoviruses from diverse hosts and environments.</title>
        <authorList>
            <person name="Sullivan M.B."/>
            <person name="Huang K.H."/>
            <person name="Ignacio-Espinoza J.C."/>
            <person name="Berlin A.M."/>
            <person name="Kelly L."/>
            <person name="Weigele P.R."/>
            <person name="DeFrancesco A.S."/>
            <person name="Kern S.E."/>
            <person name="Thompson L.R."/>
            <person name="Young S."/>
            <person name="Yandava C."/>
            <person name="Fu R."/>
            <person name="Krastins B."/>
            <person name="Chase M."/>
            <person name="Sarracino D."/>
            <person name="Osburne M.S."/>
            <person name="Henn M.R."/>
            <person name="Chisholm S.W."/>
        </authorList>
    </citation>
    <scope>NUCLEOTIDE SEQUENCE [LARGE SCALE GENOMIC DNA]</scope>
    <source>
        <strain evidence="2">8017-1</strain>
    </source>
</reference>
<evidence type="ECO:0000313" key="3">
    <source>
        <dbReference type="Proteomes" id="UP000006524"/>
    </source>
</evidence>
<dbReference type="RefSeq" id="YP_004322167.1">
    <property type="nucleotide sequence ID" value="NC_015279.1"/>
</dbReference>
<feature type="region of interest" description="Disordered" evidence="1">
    <location>
        <begin position="210"/>
        <end position="253"/>
    </location>
</feature>
<feature type="compositionally biased region" description="Low complexity" evidence="1">
    <location>
        <begin position="224"/>
        <end position="243"/>
    </location>
</feature>
<dbReference type="Proteomes" id="UP000006524">
    <property type="component" value="Segment"/>
</dbReference>
<name>E3SIQ5_9CAUD</name>
<evidence type="ECO:0000256" key="1">
    <source>
        <dbReference type="SAM" id="MobiDB-lite"/>
    </source>
</evidence>
<accession>E3SIQ5</accession>
<dbReference type="GeneID" id="10326643"/>
<dbReference type="Pfam" id="PF23849">
    <property type="entry name" value="Phage_TTP_2"/>
    <property type="match status" value="1"/>
</dbReference>
<evidence type="ECO:0008006" key="4">
    <source>
        <dbReference type="Google" id="ProtNLM"/>
    </source>
</evidence>
<feature type="compositionally biased region" description="Polar residues" evidence="1">
    <location>
        <begin position="244"/>
        <end position="253"/>
    </location>
</feature>
<organism evidence="2 3">
    <name type="scientific">Synechococcus phage S-SM2</name>
    <dbReference type="NCBI Taxonomy" id="444860"/>
    <lineage>
        <taxon>Viruses</taxon>
        <taxon>Duplodnaviria</taxon>
        <taxon>Heunggongvirae</taxon>
        <taxon>Uroviricota</taxon>
        <taxon>Caudoviricetes</taxon>
        <taxon>Pantevenvirales</taxon>
        <taxon>Kyanoviridae</taxon>
        <taxon>Nilusvirus</taxon>
        <taxon>Nilusvirus ssm2</taxon>
    </lineage>
</organism>
<sequence>MPTPRSVSDIKSKLLRPALTSHFEVQLSFPQAVRSYLGVNQDNVNLACTEASLPGSQLATLENNNDRTGVTEKHAYRRQFDDRIDLTFYVDAENYTAIRFFEGWISYIMNESQDDNPFSAGGGPTSDQSPNLASREYNYRVKYPNDYIADQGLKVIKFERDYQQQLTYEFIRSFPLSISSMPVSFDASSLLKVTVSMSYIRYIVLKTPSKTGSGGGSNPAERFNPSSQANSNSQQLSNLYNPSINPDSSFRRNINRVTPDDARLIQEEANFTLL</sequence>
<dbReference type="EMBL" id="GU071095">
    <property type="protein sequence ID" value="ADO97353.1"/>
    <property type="molecule type" value="Genomic_DNA"/>
</dbReference>
<evidence type="ECO:0000313" key="2">
    <source>
        <dbReference type="EMBL" id="ADO97353.1"/>
    </source>
</evidence>
<gene>
    <name evidence="2" type="ORF">SSM2_009</name>
</gene>